<evidence type="ECO:0000313" key="2">
    <source>
        <dbReference type="Proteomes" id="UP000287651"/>
    </source>
</evidence>
<dbReference type="AlphaFoldDB" id="A0A426X3Y2"/>
<sequence length="84" mass="9611">MARQPYTLMAAISFAHIQEEKLNIDTQGPRLVHALAVYANPQRMKIDGFLKHQPITILTDIRSTNNFMDSKVATQLTLWVEDRS</sequence>
<name>A0A426X3Y2_ENSVE</name>
<organism evidence="1 2">
    <name type="scientific">Ensete ventricosum</name>
    <name type="common">Abyssinian banana</name>
    <name type="synonym">Musa ensete</name>
    <dbReference type="NCBI Taxonomy" id="4639"/>
    <lineage>
        <taxon>Eukaryota</taxon>
        <taxon>Viridiplantae</taxon>
        <taxon>Streptophyta</taxon>
        <taxon>Embryophyta</taxon>
        <taxon>Tracheophyta</taxon>
        <taxon>Spermatophyta</taxon>
        <taxon>Magnoliopsida</taxon>
        <taxon>Liliopsida</taxon>
        <taxon>Zingiberales</taxon>
        <taxon>Musaceae</taxon>
        <taxon>Ensete</taxon>
    </lineage>
</organism>
<dbReference type="Proteomes" id="UP000287651">
    <property type="component" value="Unassembled WGS sequence"/>
</dbReference>
<gene>
    <name evidence="1" type="ORF">B296_00045959</name>
</gene>
<protein>
    <submittedName>
        <fullName evidence="1">Uncharacterized protein</fullName>
    </submittedName>
</protein>
<feature type="non-terminal residue" evidence="1">
    <location>
        <position position="84"/>
    </location>
</feature>
<dbReference type="EMBL" id="AMZH03027325">
    <property type="protein sequence ID" value="RRT34192.1"/>
    <property type="molecule type" value="Genomic_DNA"/>
</dbReference>
<reference evidence="1 2" key="1">
    <citation type="journal article" date="2014" name="Agronomy (Basel)">
        <title>A Draft Genome Sequence for Ensete ventricosum, the Drought-Tolerant Tree Against Hunger.</title>
        <authorList>
            <person name="Harrison J."/>
            <person name="Moore K.A."/>
            <person name="Paszkiewicz K."/>
            <person name="Jones T."/>
            <person name="Grant M."/>
            <person name="Ambacheew D."/>
            <person name="Muzemil S."/>
            <person name="Studholme D.J."/>
        </authorList>
    </citation>
    <scope>NUCLEOTIDE SEQUENCE [LARGE SCALE GENOMIC DNA]</scope>
</reference>
<proteinExistence type="predicted"/>
<comment type="caution">
    <text evidence="1">The sequence shown here is derived from an EMBL/GenBank/DDBJ whole genome shotgun (WGS) entry which is preliminary data.</text>
</comment>
<accession>A0A426X3Y2</accession>
<evidence type="ECO:0000313" key="1">
    <source>
        <dbReference type="EMBL" id="RRT34192.1"/>
    </source>
</evidence>